<protein>
    <submittedName>
        <fullName evidence="1">DUF4112 domain-containing protein</fullName>
    </submittedName>
</protein>
<gene>
    <name evidence="1" type="ORF">ACFQHK_07070</name>
</gene>
<accession>A0ABD5UDL5</accession>
<dbReference type="PANTHER" id="PTHR35519:SF2">
    <property type="entry name" value="PH DOMAIN PROTEIN"/>
    <property type="match status" value="1"/>
</dbReference>
<dbReference type="EMBL" id="JBHSXM010000001">
    <property type="protein sequence ID" value="MFC6836266.1"/>
    <property type="molecule type" value="Genomic_DNA"/>
</dbReference>
<dbReference type="InterPro" id="IPR025187">
    <property type="entry name" value="DUF4112"/>
</dbReference>
<dbReference type="PANTHER" id="PTHR35519">
    <property type="entry name" value="MEMBRANE PROTEINS"/>
    <property type="match status" value="1"/>
</dbReference>
<name>A0ABD5UDL5_9EURY</name>
<evidence type="ECO:0000313" key="1">
    <source>
        <dbReference type="EMBL" id="MFC6836266.1"/>
    </source>
</evidence>
<sequence>MDDDIDIALDAADEAALDRMRTVAYLLDEGFRVPGTDFRFGIDPLLGVLPGAGDVAAAGLSLYIVVEAANLGVSYSTIVRMLLNIGADAVAGAVPVVGPVFDAFIKANVRNVELVERHLEREAARRERDDAEAIRIEITE</sequence>
<reference evidence="1 2" key="1">
    <citation type="journal article" date="2019" name="Int. J. Syst. Evol. Microbiol.">
        <title>The Global Catalogue of Microorganisms (GCM) 10K type strain sequencing project: providing services to taxonomists for standard genome sequencing and annotation.</title>
        <authorList>
            <consortium name="The Broad Institute Genomics Platform"/>
            <consortium name="The Broad Institute Genome Sequencing Center for Infectious Disease"/>
            <person name="Wu L."/>
            <person name="Ma J."/>
        </authorList>
    </citation>
    <scope>NUCLEOTIDE SEQUENCE [LARGE SCALE GENOMIC DNA]</scope>
    <source>
        <strain evidence="1 2">PSRA2</strain>
    </source>
</reference>
<proteinExistence type="predicted"/>
<evidence type="ECO:0000313" key="2">
    <source>
        <dbReference type="Proteomes" id="UP001596406"/>
    </source>
</evidence>
<keyword evidence="2" id="KW-1185">Reference proteome</keyword>
<comment type="caution">
    <text evidence="1">The sequence shown here is derived from an EMBL/GenBank/DDBJ whole genome shotgun (WGS) entry which is preliminary data.</text>
</comment>
<dbReference type="AlphaFoldDB" id="A0ABD5UDL5"/>
<organism evidence="1 2">
    <name type="scientific">Halomarina ordinaria</name>
    <dbReference type="NCBI Taxonomy" id="3033939"/>
    <lineage>
        <taxon>Archaea</taxon>
        <taxon>Methanobacteriati</taxon>
        <taxon>Methanobacteriota</taxon>
        <taxon>Stenosarchaea group</taxon>
        <taxon>Halobacteria</taxon>
        <taxon>Halobacteriales</taxon>
        <taxon>Natronomonadaceae</taxon>
        <taxon>Halomarina</taxon>
    </lineage>
</organism>
<dbReference type="Pfam" id="PF13430">
    <property type="entry name" value="DUF4112"/>
    <property type="match status" value="1"/>
</dbReference>
<dbReference type="Proteomes" id="UP001596406">
    <property type="component" value="Unassembled WGS sequence"/>
</dbReference>
<dbReference type="RefSeq" id="WP_304447956.1">
    <property type="nucleotide sequence ID" value="NZ_JARRAH010000001.1"/>
</dbReference>